<feature type="domain" description="C2H2-type" evidence="6">
    <location>
        <begin position="322"/>
        <end position="350"/>
    </location>
</feature>
<evidence type="ECO:0000256" key="5">
    <source>
        <dbReference type="PROSITE-ProRule" id="PRU00042"/>
    </source>
</evidence>
<keyword evidence="4" id="KW-0862">Zinc</keyword>
<dbReference type="SMART" id="SM00355">
    <property type="entry name" value="ZnF_C2H2"/>
    <property type="match status" value="15"/>
</dbReference>
<dbReference type="GO" id="GO:0005634">
    <property type="term" value="C:nucleus"/>
    <property type="evidence" value="ECO:0007669"/>
    <property type="project" value="TreeGrafter"/>
</dbReference>
<dbReference type="GO" id="GO:0000977">
    <property type="term" value="F:RNA polymerase II transcription regulatory region sequence-specific DNA binding"/>
    <property type="evidence" value="ECO:0007669"/>
    <property type="project" value="TreeGrafter"/>
</dbReference>
<dbReference type="PANTHER" id="PTHR24379">
    <property type="entry name" value="KRAB AND ZINC FINGER DOMAIN-CONTAINING"/>
    <property type="match status" value="1"/>
</dbReference>
<feature type="domain" description="C2H2-type" evidence="6">
    <location>
        <begin position="437"/>
        <end position="465"/>
    </location>
</feature>
<dbReference type="PROSITE" id="PS50157">
    <property type="entry name" value="ZINC_FINGER_C2H2_2"/>
    <property type="match status" value="10"/>
</dbReference>
<evidence type="ECO:0000256" key="3">
    <source>
        <dbReference type="ARBA" id="ARBA00022771"/>
    </source>
</evidence>
<evidence type="ECO:0000259" key="6">
    <source>
        <dbReference type="PROSITE" id="PS50157"/>
    </source>
</evidence>
<dbReference type="PANTHER" id="PTHR24379:SF121">
    <property type="entry name" value="C2H2-TYPE DOMAIN-CONTAINING PROTEIN"/>
    <property type="match status" value="1"/>
</dbReference>
<dbReference type="Proteomes" id="UP001231518">
    <property type="component" value="Chromosome 31"/>
</dbReference>
<dbReference type="EMBL" id="JARGEI010000032">
    <property type="protein sequence ID" value="KAJ8703976.1"/>
    <property type="molecule type" value="Genomic_DNA"/>
</dbReference>
<dbReference type="Gene3D" id="3.30.160.60">
    <property type="entry name" value="Classic Zinc Finger"/>
    <property type="match status" value="7"/>
</dbReference>
<keyword evidence="2" id="KW-0677">Repeat</keyword>
<feature type="domain" description="C2H2-type" evidence="6">
    <location>
        <begin position="522"/>
        <end position="549"/>
    </location>
</feature>
<dbReference type="PROSITE" id="PS00028">
    <property type="entry name" value="ZINC_FINGER_C2H2_1"/>
    <property type="match status" value="11"/>
</dbReference>
<name>A0AAD8DKA2_MYTSE</name>
<dbReference type="FunFam" id="3.30.160.60:FF:000624">
    <property type="entry name" value="zinc finger protein 697"/>
    <property type="match status" value="1"/>
</dbReference>
<dbReference type="InterPro" id="IPR013087">
    <property type="entry name" value="Znf_C2H2_type"/>
</dbReference>
<proteinExistence type="predicted"/>
<gene>
    <name evidence="7" type="ORF">PYW07_013270</name>
</gene>
<keyword evidence="1" id="KW-0479">Metal-binding</keyword>
<keyword evidence="3 5" id="KW-0863">Zinc-finger</keyword>
<feature type="domain" description="C2H2-type" evidence="6">
    <location>
        <begin position="351"/>
        <end position="375"/>
    </location>
</feature>
<keyword evidence="8" id="KW-1185">Reference proteome</keyword>
<dbReference type="GO" id="GO:0008270">
    <property type="term" value="F:zinc ion binding"/>
    <property type="evidence" value="ECO:0007669"/>
    <property type="project" value="UniProtKB-KW"/>
</dbReference>
<reference evidence="7" key="1">
    <citation type="submission" date="2023-03" db="EMBL/GenBank/DDBJ databases">
        <title>Chromosome-level genomes of two armyworms, Mythimna separata and Mythimna loreyi, provide insights into the biosynthesis and reception of sex pheromones.</title>
        <authorList>
            <person name="Zhao H."/>
        </authorList>
    </citation>
    <scope>NUCLEOTIDE SEQUENCE</scope>
    <source>
        <strain evidence="7">BeijingLab</strain>
        <tissue evidence="7">Pupa</tissue>
    </source>
</reference>
<accession>A0AAD8DKA2</accession>
<sequence>MQLREHAESEHRQVEIEEIITRTLNKTGKTKLDTSNIWCTTCADQFDNFQEYLDHLSSDSHELSIDKDASEDFDCFNLSDEGMSCLDCGQYFRFFGPLLLHTYKLHVKSIVCDICGQGFHDKCNVLNHIKQYHGIKSCKHCNETFRTQYALKNHVQNVHEIDKLQCPMCPEILANSYLKKRHLALVHDYYEDTEKKLAEKNRKDELTKFLTIILENSSILPFRWAANKYMCFYCCCSFVECSNLREHTLEEHKGANLKSVLRTLLGSSRIKLDTSEINCKKCANEFQAFDEFLTHLQVIHDIKFNKDIANCVLTFNLSDDGMSCNECGQEFTFFGPLLKHAHKFHNKYKTYLCEICGQGFVAQANVISHIKNCHSLSGLHCQKCDKVFRNYYNLQTHFEQVHRKETLKCPKCPEILASQYMKKRHLAMVHDVKKLQFSCDQCDMVYTMKSRLVQHKLRTHLKQKTVACEICGFKVFNNDLLKRHMVRHDDSRPFECKFCQKTFQRKKTLDIHIRIHTNDKRYVCQECGRAFVQVTSWKLHMRVHHGVHEGASWQ</sequence>
<evidence type="ECO:0000256" key="4">
    <source>
        <dbReference type="ARBA" id="ARBA00022833"/>
    </source>
</evidence>
<feature type="domain" description="C2H2-type" evidence="6">
    <location>
        <begin position="110"/>
        <end position="133"/>
    </location>
</feature>
<feature type="domain" description="C2H2-type" evidence="6">
    <location>
        <begin position="379"/>
        <end position="407"/>
    </location>
</feature>
<dbReference type="AlphaFoldDB" id="A0AAD8DKA2"/>
<evidence type="ECO:0000256" key="1">
    <source>
        <dbReference type="ARBA" id="ARBA00022723"/>
    </source>
</evidence>
<feature type="domain" description="C2H2-type" evidence="6">
    <location>
        <begin position="494"/>
        <end position="521"/>
    </location>
</feature>
<evidence type="ECO:0000313" key="7">
    <source>
        <dbReference type="EMBL" id="KAJ8703976.1"/>
    </source>
</evidence>
<evidence type="ECO:0000256" key="2">
    <source>
        <dbReference type="ARBA" id="ARBA00022737"/>
    </source>
</evidence>
<evidence type="ECO:0000313" key="8">
    <source>
        <dbReference type="Proteomes" id="UP001231518"/>
    </source>
</evidence>
<feature type="domain" description="C2H2-type" evidence="6">
    <location>
        <begin position="136"/>
        <end position="164"/>
    </location>
</feature>
<protein>
    <recommendedName>
        <fullName evidence="6">C2H2-type domain-containing protein</fullName>
    </recommendedName>
</protein>
<dbReference type="Pfam" id="PF13894">
    <property type="entry name" value="zf-C2H2_4"/>
    <property type="match status" value="1"/>
</dbReference>
<comment type="caution">
    <text evidence="7">The sequence shown here is derived from an EMBL/GenBank/DDBJ whole genome shotgun (WGS) entry which is preliminary data.</text>
</comment>
<organism evidence="7 8">
    <name type="scientific">Mythimna separata</name>
    <name type="common">Oriental armyworm</name>
    <name type="synonym">Pseudaletia separata</name>
    <dbReference type="NCBI Taxonomy" id="271217"/>
    <lineage>
        <taxon>Eukaryota</taxon>
        <taxon>Metazoa</taxon>
        <taxon>Ecdysozoa</taxon>
        <taxon>Arthropoda</taxon>
        <taxon>Hexapoda</taxon>
        <taxon>Insecta</taxon>
        <taxon>Pterygota</taxon>
        <taxon>Neoptera</taxon>
        <taxon>Endopterygota</taxon>
        <taxon>Lepidoptera</taxon>
        <taxon>Glossata</taxon>
        <taxon>Ditrysia</taxon>
        <taxon>Noctuoidea</taxon>
        <taxon>Noctuidae</taxon>
        <taxon>Noctuinae</taxon>
        <taxon>Hadenini</taxon>
        <taxon>Mythimna</taxon>
    </lineage>
</organism>
<feature type="domain" description="C2H2-type" evidence="6">
    <location>
        <begin position="229"/>
        <end position="257"/>
    </location>
</feature>
<dbReference type="GO" id="GO:0000981">
    <property type="term" value="F:DNA-binding transcription factor activity, RNA polymerase II-specific"/>
    <property type="evidence" value="ECO:0007669"/>
    <property type="project" value="TreeGrafter"/>
</dbReference>
<feature type="domain" description="C2H2-type" evidence="6">
    <location>
        <begin position="466"/>
        <end position="493"/>
    </location>
</feature>
<dbReference type="SUPFAM" id="SSF57667">
    <property type="entry name" value="beta-beta-alpha zinc fingers"/>
    <property type="match status" value="6"/>
</dbReference>
<dbReference type="FunFam" id="3.30.160.60:FF:000065">
    <property type="entry name" value="B-cell CLL/lymphoma 6, member B"/>
    <property type="match status" value="1"/>
</dbReference>
<dbReference type="InterPro" id="IPR036236">
    <property type="entry name" value="Znf_C2H2_sf"/>
</dbReference>
<dbReference type="Pfam" id="PF00096">
    <property type="entry name" value="zf-C2H2"/>
    <property type="match status" value="3"/>
</dbReference>